<protein>
    <submittedName>
        <fullName evidence="1">Uncharacterized protein</fullName>
    </submittedName>
</protein>
<dbReference type="GeneID" id="26622751"/>
<reference evidence="1 2" key="1">
    <citation type="submission" date="2015-03" db="EMBL/GenBank/DDBJ databases">
        <authorList>
            <person name="Melo L.D.R."/>
            <person name="Veiga P."/>
            <person name="Cerca N."/>
            <person name="Kropinski A.M."/>
            <person name="Azeredo J."/>
            <person name="Almeida C."/>
            <person name="Sillankorva S."/>
        </authorList>
    </citation>
    <scope>NUCLEOTIDE SEQUENCE [LARGE SCALE GENOMIC DNA]</scope>
</reference>
<proteinExistence type="predicted"/>
<evidence type="ECO:0000313" key="2">
    <source>
        <dbReference type="Proteomes" id="UP000202749"/>
    </source>
</evidence>
<organism evidence="1 2">
    <name type="scientific">Proteus phage vB_PmiM_Pm5461</name>
    <dbReference type="NCBI Taxonomy" id="1636250"/>
    <lineage>
        <taxon>Viruses</taxon>
        <taxon>Duplodnaviria</taxon>
        <taxon>Heunggongvirae</taxon>
        <taxon>Uroviricota</taxon>
        <taxon>Caudoviricetes</taxon>
        <taxon>Pantevenvirales</taxon>
        <taxon>Straboviridae</taxon>
        <taxon>Bragavirus</taxon>
        <taxon>Bragavirus pm5461</taxon>
    </lineage>
</organism>
<gene>
    <name evidence="1" type="ORF">Pm5461_203</name>
</gene>
<dbReference type="RefSeq" id="YP_009195625.1">
    <property type="nucleotide sequence ID" value="NC_028762.1"/>
</dbReference>
<accession>A0A0G2SSB0</accession>
<dbReference type="EMBL" id="KP890823">
    <property type="protein sequence ID" value="AKA62069.1"/>
    <property type="molecule type" value="Genomic_DNA"/>
</dbReference>
<evidence type="ECO:0000313" key="1">
    <source>
        <dbReference type="EMBL" id="AKA62069.1"/>
    </source>
</evidence>
<keyword evidence="2" id="KW-1185">Reference proteome</keyword>
<dbReference type="Proteomes" id="UP000202749">
    <property type="component" value="Segment"/>
</dbReference>
<sequence length="94" mass="11393">MKFEVKKHLNHTSPENLDEMLRLYIEQWHINNMFEVASQWHRIDLKDNIWDLIGLMDPEYKTRYIVSVEFNPTICMFEVVVQTPSKLLEYTGKY</sequence>
<dbReference type="KEGG" id="vg:26622751"/>
<name>A0A0G2SSB0_9CAUD</name>